<gene>
    <name evidence="2" type="ORF">BDV96DRAFT_140840</name>
</gene>
<accession>A0A6A5ZV96</accession>
<keyword evidence="3" id="KW-1185">Reference proteome</keyword>
<name>A0A6A5ZV96_9PLEO</name>
<evidence type="ECO:0000313" key="2">
    <source>
        <dbReference type="EMBL" id="KAF2122258.1"/>
    </source>
</evidence>
<dbReference type="Proteomes" id="UP000799770">
    <property type="component" value="Unassembled WGS sequence"/>
</dbReference>
<evidence type="ECO:0000256" key="1">
    <source>
        <dbReference type="SAM" id="Phobius"/>
    </source>
</evidence>
<protein>
    <submittedName>
        <fullName evidence="2">Uncharacterized protein</fullName>
    </submittedName>
</protein>
<keyword evidence="1" id="KW-0812">Transmembrane</keyword>
<organism evidence="2 3">
    <name type="scientific">Lophiotrema nucula</name>
    <dbReference type="NCBI Taxonomy" id="690887"/>
    <lineage>
        <taxon>Eukaryota</taxon>
        <taxon>Fungi</taxon>
        <taxon>Dikarya</taxon>
        <taxon>Ascomycota</taxon>
        <taxon>Pezizomycotina</taxon>
        <taxon>Dothideomycetes</taxon>
        <taxon>Pleosporomycetidae</taxon>
        <taxon>Pleosporales</taxon>
        <taxon>Lophiotremataceae</taxon>
        <taxon>Lophiotrema</taxon>
    </lineage>
</organism>
<dbReference type="AlphaFoldDB" id="A0A6A5ZV96"/>
<proteinExistence type="predicted"/>
<keyword evidence="1" id="KW-1133">Transmembrane helix</keyword>
<sequence>MICKTLQVHNVAVWIFLLFWNAAELLRWYMICLFQHFQCWSSHRATLCGFVDNTGHVRLQGLFYFITVRHRTLLDLKR</sequence>
<keyword evidence="1" id="KW-0472">Membrane</keyword>
<reference evidence="2" key="1">
    <citation type="journal article" date="2020" name="Stud. Mycol.">
        <title>101 Dothideomycetes genomes: a test case for predicting lifestyles and emergence of pathogens.</title>
        <authorList>
            <person name="Haridas S."/>
            <person name="Albert R."/>
            <person name="Binder M."/>
            <person name="Bloem J."/>
            <person name="Labutti K."/>
            <person name="Salamov A."/>
            <person name="Andreopoulos B."/>
            <person name="Baker S."/>
            <person name="Barry K."/>
            <person name="Bills G."/>
            <person name="Bluhm B."/>
            <person name="Cannon C."/>
            <person name="Castanera R."/>
            <person name="Culley D."/>
            <person name="Daum C."/>
            <person name="Ezra D."/>
            <person name="Gonzalez J."/>
            <person name="Henrissat B."/>
            <person name="Kuo A."/>
            <person name="Liang C."/>
            <person name="Lipzen A."/>
            <person name="Lutzoni F."/>
            <person name="Magnuson J."/>
            <person name="Mondo S."/>
            <person name="Nolan M."/>
            <person name="Ohm R."/>
            <person name="Pangilinan J."/>
            <person name="Park H.-J."/>
            <person name="Ramirez L."/>
            <person name="Alfaro M."/>
            <person name="Sun H."/>
            <person name="Tritt A."/>
            <person name="Yoshinaga Y."/>
            <person name="Zwiers L.-H."/>
            <person name="Turgeon B."/>
            <person name="Goodwin S."/>
            <person name="Spatafora J."/>
            <person name="Crous P."/>
            <person name="Grigoriev I."/>
        </authorList>
    </citation>
    <scope>NUCLEOTIDE SEQUENCE</scope>
    <source>
        <strain evidence="2">CBS 627.86</strain>
    </source>
</reference>
<dbReference type="EMBL" id="ML977311">
    <property type="protein sequence ID" value="KAF2122258.1"/>
    <property type="molecule type" value="Genomic_DNA"/>
</dbReference>
<feature type="transmembrane region" description="Helical" evidence="1">
    <location>
        <begin position="12"/>
        <end position="34"/>
    </location>
</feature>
<evidence type="ECO:0000313" key="3">
    <source>
        <dbReference type="Proteomes" id="UP000799770"/>
    </source>
</evidence>